<dbReference type="Pfam" id="PF00533">
    <property type="entry name" value="BRCT"/>
    <property type="match status" value="1"/>
</dbReference>
<dbReference type="InterPro" id="IPR036420">
    <property type="entry name" value="BRCT_dom_sf"/>
</dbReference>
<organism evidence="3">
    <name type="scientific">Mucor ambiguus</name>
    <dbReference type="NCBI Taxonomy" id="91626"/>
    <lineage>
        <taxon>Eukaryota</taxon>
        <taxon>Fungi</taxon>
        <taxon>Fungi incertae sedis</taxon>
        <taxon>Mucoromycota</taxon>
        <taxon>Mucoromycotina</taxon>
        <taxon>Mucoromycetes</taxon>
        <taxon>Mucorales</taxon>
        <taxon>Mucorineae</taxon>
        <taxon>Mucoraceae</taxon>
        <taxon>Mucor</taxon>
    </lineage>
</organism>
<dbReference type="SMART" id="SM00292">
    <property type="entry name" value="BRCT"/>
    <property type="match status" value="1"/>
</dbReference>
<feature type="region of interest" description="Disordered" evidence="1">
    <location>
        <begin position="341"/>
        <end position="404"/>
    </location>
</feature>
<dbReference type="EMBL" id="DF836302">
    <property type="protein sequence ID" value="GAN01909.1"/>
    <property type="molecule type" value="Genomic_DNA"/>
</dbReference>
<dbReference type="Gene3D" id="3.40.50.10190">
    <property type="entry name" value="BRCT domain"/>
    <property type="match status" value="1"/>
</dbReference>
<reference evidence="3" key="1">
    <citation type="submission" date="2014-09" db="EMBL/GenBank/DDBJ databases">
        <title>Draft genome sequence of an oleaginous Mucoromycotina fungus Mucor ambiguus NBRC6742.</title>
        <authorList>
            <person name="Takeda I."/>
            <person name="Yamane N."/>
            <person name="Morita T."/>
            <person name="Tamano K."/>
            <person name="Machida M."/>
            <person name="Baker S."/>
            <person name="Koike H."/>
        </authorList>
    </citation>
    <scope>NUCLEOTIDE SEQUENCE</scope>
    <source>
        <strain evidence="3">NBRC 6742</strain>
    </source>
</reference>
<accession>A0A0C9M5S8</accession>
<evidence type="ECO:0000259" key="2">
    <source>
        <dbReference type="PROSITE" id="PS50172"/>
    </source>
</evidence>
<dbReference type="PROSITE" id="PS50172">
    <property type="entry name" value="BRCT"/>
    <property type="match status" value="1"/>
</dbReference>
<evidence type="ECO:0000313" key="3">
    <source>
        <dbReference type="EMBL" id="GAN01909.1"/>
    </source>
</evidence>
<evidence type="ECO:0000313" key="4">
    <source>
        <dbReference type="Proteomes" id="UP000053815"/>
    </source>
</evidence>
<sequence length="404" mass="45369">MEPISCTHDKFDFTRSKKPLKRIVRVKQKTRRKASIPETQVVSMSTQEIDVSNLPLVLAKYTIYIHHSTNRTSLRVIAEGLGAVVVTDMTSATTHLVIEPKGNSTAMKVVRQALTNGIICCSPQWLMECYEKKTYLSAVHFPYAMEKDTHVLGSDPAETALVSDPFANDYIDFDAEESRRANGGQTNLDEFVTRKRQHQQDSNVLTEEDVAALGSGRGSSTPLDSYQHFNDHASIASTSQTYHTQGGTLDEKEEMTREFYYNSNDSSVATTHSALIETAVQETEEETLRRKRQAEEKALQAQQAIQQRLSTMEREPQRPKKKLQSGFGERLRIWYGEHAVGSEEARKRKAVQSLLGGGHGAPTGPQQQQQQQRLRPSSSARRQNTTSTARRQPVQGHQLKKPKT</sequence>
<evidence type="ECO:0000256" key="1">
    <source>
        <dbReference type="SAM" id="MobiDB-lite"/>
    </source>
</evidence>
<dbReference type="Proteomes" id="UP000053815">
    <property type="component" value="Unassembled WGS sequence"/>
</dbReference>
<feature type="compositionally biased region" description="Low complexity" evidence="1">
    <location>
        <begin position="362"/>
        <end position="383"/>
    </location>
</feature>
<dbReference type="STRING" id="91626.A0A0C9M5S8"/>
<protein>
    <recommendedName>
        <fullName evidence="2">BRCT domain-containing protein</fullName>
    </recommendedName>
</protein>
<gene>
    <name evidence="3" type="ORF">MAM1_0013d01346</name>
</gene>
<dbReference type="OrthoDB" id="2279377at2759"/>
<name>A0A0C9M5S8_9FUNG</name>
<keyword evidence="4" id="KW-1185">Reference proteome</keyword>
<feature type="domain" description="BRCT" evidence="2">
    <location>
        <begin position="46"/>
        <end position="143"/>
    </location>
</feature>
<dbReference type="AlphaFoldDB" id="A0A0C9M5S8"/>
<dbReference type="SUPFAM" id="SSF52113">
    <property type="entry name" value="BRCT domain"/>
    <property type="match status" value="1"/>
</dbReference>
<proteinExistence type="predicted"/>
<feature type="region of interest" description="Disordered" evidence="1">
    <location>
        <begin position="302"/>
        <end position="325"/>
    </location>
</feature>
<dbReference type="InterPro" id="IPR001357">
    <property type="entry name" value="BRCT_dom"/>
</dbReference>